<sequence length="78" mass="9212">MVAKSTQLVTFVATDELTLGKKRIIFCALDDEPLPKIFMLYMNVDQDLELSPFCKQDIPITDRTNRDMWIECQYYHHI</sequence>
<evidence type="ECO:0000313" key="1">
    <source>
        <dbReference type="Proteomes" id="UP000887565"/>
    </source>
</evidence>
<proteinExistence type="predicted"/>
<organism evidence="1 2">
    <name type="scientific">Romanomermis culicivorax</name>
    <name type="common">Nematode worm</name>
    <dbReference type="NCBI Taxonomy" id="13658"/>
    <lineage>
        <taxon>Eukaryota</taxon>
        <taxon>Metazoa</taxon>
        <taxon>Ecdysozoa</taxon>
        <taxon>Nematoda</taxon>
        <taxon>Enoplea</taxon>
        <taxon>Dorylaimia</taxon>
        <taxon>Mermithida</taxon>
        <taxon>Mermithoidea</taxon>
        <taxon>Mermithidae</taxon>
        <taxon>Romanomermis</taxon>
    </lineage>
</organism>
<keyword evidence="1" id="KW-1185">Reference proteome</keyword>
<dbReference type="WBParaSite" id="nRc.2.0.1.t08755-RA">
    <property type="protein sequence ID" value="nRc.2.0.1.t08755-RA"/>
    <property type="gene ID" value="nRc.2.0.1.g08755"/>
</dbReference>
<dbReference type="AlphaFoldDB" id="A0A915I4I9"/>
<protein>
    <submittedName>
        <fullName evidence="2">Uncharacterized protein</fullName>
    </submittedName>
</protein>
<accession>A0A915I4I9</accession>
<evidence type="ECO:0000313" key="2">
    <source>
        <dbReference type="WBParaSite" id="nRc.2.0.1.t08755-RA"/>
    </source>
</evidence>
<reference evidence="2" key="1">
    <citation type="submission" date="2022-11" db="UniProtKB">
        <authorList>
            <consortium name="WormBaseParasite"/>
        </authorList>
    </citation>
    <scope>IDENTIFICATION</scope>
</reference>
<dbReference type="Proteomes" id="UP000887565">
    <property type="component" value="Unplaced"/>
</dbReference>
<name>A0A915I4I9_ROMCU</name>